<proteinExistence type="predicted"/>
<dbReference type="GeneID" id="75065564"/>
<dbReference type="RefSeq" id="WP_002819230.1">
    <property type="nucleotide sequence ID" value="NZ_CP038451.1"/>
</dbReference>
<name>A0A483BRK9_OENOE</name>
<evidence type="ECO:0000313" key="3">
    <source>
        <dbReference type="EMBL" id="VDB98598.1"/>
    </source>
</evidence>
<dbReference type="EMBL" id="WERV01000004">
    <property type="protein sequence ID" value="MDV7715322.1"/>
    <property type="molecule type" value="Genomic_DNA"/>
</dbReference>
<reference evidence="2 4" key="1">
    <citation type="journal article" date="2016" name="BMC Genomics">
        <title>Consensus pan-genome assembly of the specialised wine bacterium Oenococcus oeni.</title>
        <authorList>
            <person name="Sternes P.R."/>
            <person name="Borneman A.R."/>
        </authorList>
    </citation>
    <scope>NUCLEOTIDE SEQUENCE [LARGE SCALE GENOMIC DNA]</scope>
    <source>
        <strain evidence="2 4">AWRIB661</strain>
    </source>
</reference>
<accession>A0A483BRK9</accession>
<dbReference type="EMBL" id="LR031358">
    <property type="protein sequence ID" value="VDB98598.1"/>
    <property type="molecule type" value="Genomic_DNA"/>
</dbReference>
<evidence type="ECO:0000313" key="1">
    <source>
        <dbReference type="EMBL" id="MDV7715322.1"/>
    </source>
</evidence>
<protein>
    <submittedName>
        <fullName evidence="2">Uncharacterized protein</fullName>
    </submittedName>
</protein>
<dbReference type="Proteomes" id="UP000181728">
    <property type="component" value="Unassembled WGS sequence"/>
</dbReference>
<evidence type="ECO:0000313" key="2">
    <source>
        <dbReference type="EMBL" id="OIM20958.1"/>
    </source>
</evidence>
<gene>
    <name evidence="2" type="ORF">ATX59_06570</name>
    <name evidence="1" type="ORF">GA838_06065</name>
    <name evidence="3" type="ORF">OENI_1346</name>
</gene>
<reference evidence="1" key="3">
    <citation type="submission" date="2019-10" db="EMBL/GenBank/DDBJ databases">
        <title>Malate fermentation in French cider.</title>
        <authorList>
            <person name="Cousin F.J."/>
            <person name="Medina Fernandez S."/>
            <person name="Misery B."/>
            <person name="Laplace J.-M."/>
            <person name="Cretenet M."/>
        </authorList>
    </citation>
    <scope>NUCLEOTIDE SEQUENCE</scope>
    <source>
        <strain evidence="1">UCMA15129</strain>
    </source>
</reference>
<reference evidence="3 5" key="2">
    <citation type="submission" date="2018-08" db="EMBL/GenBank/DDBJ databases">
        <authorList>
            <person name="Lorentzen P. G. S. M."/>
        </authorList>
    </citation>
    <scope>NUCLEOTIDE SEQUENCE [LARGE SCALE GENOMIC DNA]</scope>
    <source>
        <strain evidence="3 5">CRBO_1381</strain>
    </source>
</reference>
<dbReference type="Proteomes" id="UP001281024">
    <property type="component" value="Unassembled WGS sequence"/>
</dbReference>
<sequence length="175" mass="19917">MIIILFVAIAFSFNRLPVFKGKLLVKNGKISKKNLSDDGKRETNYIRVLLKKEKGVPILFDRLYLIVEPKSENNKVIPKNKIVLNIRTLLVEGERISKTANKMVYVPFSLDGLDGFFVDISFSTVKKSISAKFTGLDYSKTNFVFAARLVTGEIIYSNKFKINISKRSLYTLPEN</sequence>
<dbReference type="AlphaFoldDB" id="A0A483BRK9"/>
<dbReference type="EMBL" id="MLOK01000046">
    <property type="protein sequence ID" value="OIM20958.1"/>
    <property type="molecule type" value="Genomic_DNA"/>
</dbReference>
<evidence type="ECO:0000313" key="5">
    <source>
        <dbReference type="Proteomes" id="UP000294726"/>
    </source>
</evidence>
<dbReference type="Proteomes" id="UP000294726">
    <property type="component" value="Chromosome"/>
</dbReference>
<evidence type="ECO:0000313" key="4">
    <source>
        <dbReference type="Proteomes" id="UP000181728"/>
    </source>
</evidence>
<organism evidence="2 4">
    <name type="scientific">Oenococcus oeni</name>
    <name type="common">Leuconostoc oenos</name>
    <dbReference type="NCBI Taxonomy" id="1247"/>
    <lineage>
        <taxon>Bacteria</taxon>
        <taxon>Bacillati</taxon>
        <taxon>Bacillota</taxon>
        <taxon>Bacilli</taxon>
        <taxon>Lactobacillales</taxon>
        <taxon>Lactobacillaceae</taxon>
        <taxon>Oenococcus</taxon>
    </lineage>
</organism>